<evidence type="ECO:0000313" key="2">
    <source>
        <dbReference type="EMBL" id="KAA0025898.1"/>
    </source>
</evidence>
<gene>
    <name evidence="2" type="ORF">E6C27_scaffold34G001860</name>
</gene>
<evidence type="ECO:0000313" key="3">
    <source>
        <dbReference type="Proteomes" id="UP000321393"/>
    </source>
</evidence>
<protein>
    <submittedName>
        <fullName evidence="2">Ty3-gypsy retrotransposon protein</fullName>
    </submittedName>
</protein>
<evidence type="ECO:0000256" key="1">
    <source>
        <dbReference type="SAM" id="MobiDB-lite"/>
    </source>
</evidence>
<dbReference type="PANTHER" id="PTHR33437:SF2">
    <property type="entry name" value="OS06G0361200 PROTEIN"/>
    <property type="match status" value="1"/>
</dbReference>
<dbReference type="AlphaFoldDB" id="A0A5A7SI95"/>
<dbReference type="PANTHER" id="PTHR33437">
    <property type="entry name" value="OS06G0361200 PROTEIN"/>
    <property type="match status" value="1"/>
</dbReference>
<dbReference type="Proteomes" id="UP000321393">
    <property type="component" value="Unassembled WGS sequence"/>
</dbReference>
<reference evidence="2 3" key="1">
    <citation type="submission" date="2019-08" db="EMBL/GenBank/DDBJ databases">
        <title>Draft genome sequences of two oriental melons (Cucumis melo L. var makuwa).</title>
        <authorList>
            <person name="Kwon S.-Y."/>
        </authorList>
    </citation>
    <scope>NUCLEOTIDE SEQUENCE [LARGE SCALE GENOMIC DNA]</scope>
    <source>
        <strain evidence="3">cv. SW 3</strain>
        <tissue evidence="2">Leaf</tissue>
    </source>
</reference>
<dbReference type="EMBL" id="SSTE01023063">
    <property type="protein sequence ID" value="KAA0025898.1"/>
    <property type="molecule type" value="Genomic_DNA"/>
</dbReference>
<organism evidence="2 3">
    <name type="scientific">Cucumis melo var. makuwa</name>
    <name type="common">Oriental melon</name>
    <dbReference type="NCBI Taxonomy" id="1194695"/>
    <lineage>
        <taxon>Eukaryota</taxon>
        <taxon>Viridiplantae</taxon>
        <taxon>Streptophyta</taxon>
        <taxon>Embryophyta</taxon>
        <taxon>Tracheophyta</taxon>
        <taxon>Spermatophyta</taxon>
        <taxon>Magnoliopsida</taxon>
        <taxon>eudicotyledons</taxon>
        <taxon>Gunneridae</taxon>
        <taxon>Pentapetalae</taxon>
        <taxon>rosids</taxon>
        <taxon>fabids</taxon>
        <taxon>Cucurbitales</taxon>
        <taxon>Cucurbitaceae</taxon>
        <taxon>Benincaseae</taxon>
        <taxon>Cucumis</taxon>
    </lineage>
</organism>
<accession>A0A5A7SI95</accession>
<proteinExistence type="predicted"/>
<sequence>MESPKDGIVLKENSLYDNSDSASRKSKKEAHPNVMSVMMADITVEAAMAEMKRKVNFLNKIVEERDHEIIALREQVRTRETAESSQTPIVKATDKGKNVVQENQPQLQSVSVASLLVQQLHDMIANSIRAYTRHTVSMMEVTNTKQQKGEPVIDYGLLYILQGIKPCTFEELATRAHDMELSIANRGTKDFPIPKVRKDKKETKNAEKEEVYLFPDLDITDMLEQLVEKQLIQLPEYLEEVAQTNHVAVTIMSEALSPRLIFEQRESLVQFETFEPVVIQFHQKVAPEDSQEKEISIEEDDEGWIVDENLGVVACHAINATEEESILLRSLEEEGVSKDLSRFNVDDLLSFPQETKTILLNALLNLAASNSSPPTATYESTSYCMSIDFSEEDLLLGSKLHNRPLYVSRYVRE</sequence>
<name>A0A5A7SI95_CUCMM</name>
<feature type="region of interest" description="Disordered" evidence="1">
    <location>
        <begin position="1"/>
        <end position="30"/>
    </location>
</feature>
<comment type="caution">
    <text evidence="2">The sequence shown here is derived from an EMBL/GenBank/DDBJ whole genome shotgun (WGS) entry which is preliminary data.</text>
</comment>